<organism evidence="9 10">
    <name type="scientific">Pseudocercospora fijiensis (strain CIRAD86)</name>
    <name type="common">Black leaf streak disease fungus</name>
    <name type="synonym">Mycosphaerella fijiensis</name>
    <dbReference type="NCBI Taxonomy" id="383855"/>
    <lineage>
        <taxon>Eukaryota</taxon>
        <taxon>Fungi</taxon>
        <taxon>Dikarya</taxon>
        <taxon>Ascomycota</taxon>
        <taxon>Pezizomycotina</taxon>
        <taxon>Dothideomycetes</taxon>
        <taxon>Dothideomycetidae</taxon>
        <taxon>Mycosphaerellales</taxon>
        <taxon>Mycosphaerellaceae</taxon>
        <taxon>Pseudocercospora</taxon>
    </lineage>
</organism>
<evidence type="ECO:0000256" key="6">
    <source>
        <dbReference type="ARBA" id="ARBA00022833"/>
    </source>
</evidence>
<dbReference type="Proteomes" id="UP000016932">
    <property type="component" value="Unassembled WGS sequence"/>
</dbReference>
<feature type="domain" description="RING-type" evidence="8">
    <location>
        <begin position="32"/>
        <end position="263"/>
    </location>
</feature>
<evidence type="ECO:0000256" key="4">
    <source>
        <dbReference type="ARBA" id="ARBA00022771"/>
    </source>
</evidence>
<evidence type="ECO:0000259" key="8">
    <source>
        <dbReference type="PROSITE" id="PS51873"/>
    </source>
</evidence>
<keyword evidence="5" id="KW-0833">Ubl conjugation pathway</keyword>
<feature type="compositionally biased region" description="Polar residues" evidence="7">
    <location>
        <begin position="350"/>
        <end position="360"/>
    </location>
</feature>
<dbReference type="GO" id="GO:0008270">
    <property type="term" value="F:zinc ion binding"/>
    <property type="evidence" value="ECO:0007669"/>
    <property type="project" value="UniProtKB-KW"/>
</dbReference>
<feature type="region of interest" description="Disordered" evidence="7">
    <location>
        <begin position="1"/>
        <end position="30"/>
    </location>
</feature>
<feature type="region of interest" description="Disordered" evidence="7">
    <location>
        <begin position="311"/>
        <end position="333"/>
    </location>
</feature>
<protein>
    <recommendedName>
        <fullName evidence="8">RING-type domain-containing protein</fullName>
    </recommendedName>
</protein>
<keyword evidence="10" id="KW-1185">Reference proteome</keyword>
<dbReference type="RefSeq" id="XP_007920510.1">
    <property type="nucleotide sequence ID" value="XM_007922319.1"/>
</dbReference>
<dbReference type="OrthoDB" id="10009520at2759"/>
<reference evidence="9 10" key="1">
    <citation type="journal article" date="2012" name="PLoS Pathog.">
        <title>Diverse lifestyles and strategies of plant pathogenesis encoded in the genomes of eighteen Dothideomycetes fungi.</title>
        <authorList>
            <person name="Ohm R.A."/>
            <person name="Feau N."/>
            <person name="Henrissat B."/>
            <person name="Schoch C.L."/>
            <person name="Horwitz B.A."/>
            <person name="Barry K.W."/>
            <person name="Condon B.J."/>
            <person name="Copeland A.C."/>
            <person name="Dhillon B."/>
            <person name="Glaser F."/>
            <person name="Hesse C.N."/>
            <person name="Kosti I."/>
            <person name="LaButti K."/>
            <person name="Lindquist E.A."/>
            <person name="Lucas S."/>
            <person name="Salamov A.A."/>
            <person name="Bradshaw R.E."/>
            <person name="Ciuffetti L."/>
            <person name="Hamelin R.C."/>
            <person name="Kema G.H.J."/>
            <person name="Lawrence C."/>
            <person name="Scott J.A."/>
            <person name="Spatafora J.W."/>
            <person name="Turgeon B.G."/>
            <person name="de Wit P.J.G.M."/>
            <person name="Zhong S."/>
            <person name="Goodwin S.B."/>
            <person name="Grigoriev I.V."/>
        </authorList>
    </citation>
    <scope>NUCLEOTIDE SEQUENCE [LARGE SCALE GENOMIC DNA]</scope>
    <source>
        <strain evidence="9 10">CIRAD86</strain>
    </source>
</reference>
<proteinExistence type="predicted"/>
<dbReference type="CDD" id="cd20336">
    <property type="entry name" value="Rcat_RBR"/>
    <property type="match status" value="1"/>
</dbReference>
<keyword evidence="2" id="KW-0479">Metal-binding</keyword>
<keyword evidence="6" id="KW-0862">Zinc</keyword>
<evidence type="ECO:0000256" key="5">
    <source>
        <dbReference type="ARBA" id="ARBA00022786"/>
    </source>
</evidence>
<keyword evidence="3" id="KW-0677">Repeat</keyword>
<dbReference type="PROSITE" id="PS51873">
    <property type="entry name" value="TRIAD"/>
    <property type="match status" value="1"/>
</dbReference>
<dbReference type="KEGG" id="pfj:MYCFIDRAFT_78469"/>
<evidence type="ECO:0000313" key="9">
    <source>
        <dbReference type="EMBL" id="EME89749.1"/>
    </source>
</evidence>
<sequence length="360" mass="40368">MERLINPFTSFTTSDRRPNNSAGASQPDSQPQHIECAACFDDCTDKHVQVAGDHLCSDCFETGYVPQFQDALKDESKYPVKYGTTVLEPSHYPEFFDPAFLTSWRSKEEEYTTPVKFRLYCKNSIDDTPTGKRNRNGTSIMTQHPCGHFLGTKTLLSSSSPTIPCQSCNHLTCTRCSQPRSSSSTHECPATEEEEDNAFEGLTQGLDYQICPLPTCRVKMSLQDGCNGVRCAFCRTDFCFICGEKSSRGHWDAGQENGCPRFGTKGSRRAIFDDPNPHPPANERMLREGLEMLTTEQLLAMWERMQARIEARNANNPPNAPRPRTGLENFSDQEIVDRVLARSAASRRANNTGTRTRSSF</sequence>
<dbReference type="HOGENOM" id="CLU_769705_0_0_1"/>
<dbReference type="Pfam" id="PF01485">
    <property type="entry name" value="IBR"/>
    <property type="match status" value="1"/>
</dbReference>
<evidence type="ECO:0000256" key="1">
    <source>
        <dbReference type="ARBA" id="ARBA00022679"/>
    </source>
</evidence>
<evidence type="ECO:0000256" key="3">
    <source>
        <dbReference type="ARBA" id="ARBA00022737"/>
    </source>
</evidence>
<evidence type="ECO:0000256" key="2">
    <source>
        <dbReference type="ARBA" id="ARBA00022723"/>
    </source>
</evidence>
<feature type="region of interest" description="Disordered" evidence="7">
    <location>
        <begin position="341"/>
        <end position="360"/>
    </location>
</feature>
<evidence type="ECO:0000313" key="10">
    <source>
        <dbReference type="Proteomes" id="UP000016932"/>
    </source>
</evidence>
<evidence type="ECO:0000256" key="7">
    <source>
        <dbReference type="SAM" id="MobiDB-lite"/>
    </source>
</evidence>
<accession>N1QA52</accession>
<feature type="compositionally biased region" description="Polar residues" evidence="7">
    <location>
        <begin position="7"/>
        <end position="30"/>
    </location>
</feature>
<gene>
    <name evidence="9" type="ORF">MYCFIDRAFT_78469</name>
</gene>
<dbReference type="EMBL" id="KB446555">
    <property type="protein sequence ID" value="EME89749.1"/>
    <property type="molecule type" value="Genomic_DNA"/>
</dbReference>
<dbReference type="Gene3D" id="1.20.120.1750">
    <property type="match status" value="1"/>
</dbReference>
<keyword evidence="1" id="KW-0808">Transferase</keyword>
<keyword evidence="4" id="KW-0863">Zinc-finger</keyword>
<dbReference type="GeneID" id="19341467"/>
<dbReference type="VEuPathDB" id="FungiDB:MYCFIDRAFT_78469"/>
<dbReference type="SUPFAM" id="SSF57850">
    <property type="entry name" value="RING/U-box"/>
    <property type="match status" value="1"/>
</dbReference>
<dbReference type="eggNOG" id="ENOG502RGA0">
    <property type="taxonomic scope" value="Eukaryota"/>
</dbReference>
<dbReference type="AlphaFoldDB" id="N1QA52"/>
<dbReference type="InterPro" id="IPR044066">
    <property type="entry name" value="TRIAD_supradom"/>
</dbReference>
<dbReference type="InterPro" id="IPR002867">
    <property type="entry name" value="IBR_dom"/>
</dbReference>
<dbReference type="GO" id="GO:0016740">
    <property type="term" value="F:transferase activity"/>
    <property type="evidence" value="ECO:0007669"/>
    <property type="project" value="UniProtKB-KW"/>
</dbReference>
<name>N1QA52_PSEFD</name>